<evidence type="ECO:0000256" key="5">
    <source>
        <dbReference type="ARBA" id="ARBA00022833"/>
    </source>
</evidence>
<evidence type="ECO:0000256" key="3">
    <source>
        <dbReference type="ARBA" id="ARBA00022723"/>
    </source>
</evidence>
<keyword evidence="2 8" id="KW-0812">Transmembrane</keyword>
<sequence length="195" mass="22451">MIEQKQADFKSSSFCTHALDAPLTMCGLMGTIDVKASEIPLLSTRVFMVALLFYFLHQILHEDVYIVRFHAGILHWSFGAHLAVLAFQCSMCRRKWPSNKVMVVFHMCLRNGQGTVKVRPLRQNCKKCTDAPMENPKIESENINTLMEKLVEKIKQKCYHENLEESYRPFTLYEVKSPHEPKHCEGCIKGVCTNK</sequence>
<dbReference type="GO" id="GO:0016020">
    <property type="term" value="C:membrane"/>
    <property type="evidence" value="ECO:0007669"/>
    <property type="project" value="UniProtKB-SubCell"/>
</dbReference>
<evidence type="ECO:0000259" key="9">
    <source>
        <dbReference type="SMART" id="SM01328"/>
    </source>
</evidence>
<keyword evidence="5" id="KW-0862">Zinc</keyword>
<gene>
    <name evidence="10" type="primary">LOC116335578</name>
</gene>
<feature type="transmembrane region" description="Helical" evidence="8">
    <location>
        <begin position="39"/>
        <end position="60"/>
    </location>
</feature>
<dbReference type="GO" id="GO:0006612">
    <property type="term" value="P:protein targeting to membrane"/>
    <property type="evidence" value="ECO:0007669"/>
    <property type="project" value="TreeGrafter"/>
</dbReference>
<evidence type="ECO:0000313" key="11">
    <source>
        <dbReference type="Proteomes" id="UP000472276"/>
    </source>
</evidence>
<dbReference type="GO" id="GO:0031849">
    <property type="term" value="F:olfactory receptor binding"/>
    <property type="evidence" value="ECO:0007669"/>
    <property type="project" value="TreeGrafter"/>
</dbReference>
<keyword evidence="6 8" id="KW-1133">Transmembrane helix</keyword>
<organism evidence="10 11">
    <name type="scientific">Oreochromis aureus</name>
    <name type="common">Israeli tilapia</name>
    <name type="synonym">Chromis aureus</name>
    <dbReference type="NCBI Taxonomy" id="47969"/>
    <lineage>
        <taxon>Eukaryota</taxon>
        <taxon>Metazoa</taxon>
        <taxon>Chordata</taxon>
        <taxon>Craniata</taxon>
        <taxon>Vertebrata</taxon>
        <taxon>Euteleostomi</taxon>
        <taxon>Actinopterygii</taxon>
        <taxon>Neopterygii</taxon>
        <taxon>Teleostei</taxon>
        <taxon>Neoteleostei</taxon>
        <taxon>Acanthomorphata</taxon>
        <taxon>Ovalentaria</taxon>
        <taxon>Cichlomorphae</taxon>
        <taxon>Cichliformes</taxon>
        <taxon>Cichlidae</taxon>
        <taxon>African cichlids</taxon>
        <taxon>Pseudocrenilabrinae</taxon>
        <taxon>Oreochromini</taxon>
        <taxon>Oreochromis</taxon>
    </lineage>
</organism>
<dbReference type="GO" id="GO:0051205">
    <property type="term" value="P:protein insertion into membrane"/>
    <property type="evidence" value="ECO:0007669"/>
    <property type="project" value="TreeGrafter"/>
</dbReference>
<dbReference type="InterPro" id="IPR027377">
    <property type="entry name" value="ZAR1/RTP1-5-like_Znf-3CxxC"/>
</dbReference>
<keyword evidence="7 8" id="KW-0472">Membrane</keyword>
<dbReference type="PANTHER" id="PTHR14402:SF8">
    <property type="entry name" value="RECEPTOR-TRANSPORTING PROTEIN 4"/>
    <property type="match status" value="1"/>
</dbReference>
<proteinExistence type="predicted"/>
<keyword evidence="3" id="KW-0479">Metal-binding</keyword>
<dbReference type="OMA" id="IQSCNCC"/>
<name>A0A668VT35_OREAU</name>
<dbReference type="Pfam" id="PF13695">
    <property type="entry name" value="Zn_ribbon_3CxxC"/>
    <property type="match status" value="1"/>
</dbReference>
<evidence type="ECO:0000256" key="6">
    <source>
        <dbReference type="ARBA" id="ARBA00022989"/>
    </source>
</evidence>
<evidence type="ECO:0000256" key="2">
    <source>
        <dbReference type="ARBA" id="ARBA00022692"/>
    </source>
</evidence>
<keyword evidence="11" id="KW-1185">Reference proteome</keyword>
<evidence type="ECO:0000256" key="8">
    <source>
        <dbReference type="SAM" id="Phobius"/>
    </source>
</evidence>
<dbReference type="PANTHER" id="PTHR14402">
    <property type="entry name" value="RECEPTOR TRANSPORTING PROTEIN"/>
    <property type="match status" value="1"/>
</dbReference>
<dbReference type="InterPro" id="IPR026096">
    <property type="entry name" value="R-trans_p"/>
</dbReference>
<evidence type="ECO:0000313" key="10">
    <source>
        <dbReference type="Ensembl" id="ENSOABP00000053704.2"/>
    </source>
</evidence>
<protein>
    <recommendedName>
        <fullName evidence="9">3CxxC-type domain-containing protein</fullName>
    </recommendedName>
</protein>
<feature type="domain" description="3CxxC-type" evidence="9">
    <location>
        <begin position="81"/>
        <end position="190"/>
    </location>
</feature>
<comment type="subcellular location">
    <subcellularLocation>
        <location evidence="1">Membrane</location>
        <topology evidence="1">Single-pass membrane protein</topology>
    </subcellularLocation>
</comment>
<feature type="transmembrane region" description="Helical" evidence="8">
    <location>
        <begin position="66"/>
        <end position="87"/>
    </location>
</feature>
<dbReference type="GO" id="GO:0008270">
    <property type="term" value="F:zinc ion binding"/>
    <property type="evidence" value="ECO:0007669"/>
    <property type="project" value="UniProtKB-KW"/>
</dbReference>
<accession>A0A668VT35</accession>
<dbReference type="Ensembl" id="ENSOABT00000055064.2">
    <property type="protein sequence ID" value="ENSOABP00000053704.2"/>
    <property type="gene ID" value="ENSOABG00000023726.2"/>
</dbReference>
<evidence type="ECO:0000256" key="1">
    <source>
        <dbReference type="ARBA" id="ARBA00004167"/>
    </source>
</evidence>
<dbReference type="SMART" id="SM01328">
    <property type="entry name" value="zf-3CxxC"/>
    <property type="match status" value="1"/>
</dbReference>
<evidence type="ECO:0000256" key="7">
    <source>
        <dbReference type="ARBA" id="ARBA00023136"/>
    </source>
</evidence>
<reference evidence="10" key="2">
    <citation type="submission" date="2025-09" db="UniProtKB">
        <authorList>
            <consortium name="Ensembl"/>
        </authorList>
    </citation>
    <scope>IDENTIFICATION</scope>
</reference>
<keyword evidence="4" id="KW-0863">Zinc-finger</keyword>
<reference evidence="10" key="1">
    <citation type="submission" date="2025-08" db="UniProtKB">
        <authorList>
            <consortium name="Ensembl"/>
        </authorList>
    </citation>
    <scope>IDENTIFICATION</scope>
</reference>
<dbReference type="Proteomes" id="UP000472276">
    <property type="component" value="Unassembled WGS sequence"/>
</dbReference>
<evidence type="ECO:0000256" key="4">
    <source>
        <dbReference type="ARBA" id="ARBA00022771"/>
    </source>
</evidence>
<dbReference type="AlphaFoldDB" id="A0A668VT35"/>